<dbReference type="PROSITE" id="PS51481">
    <property type="entry name" value="DHAK"/>
    <property type="match status" value="1"/>
</dbReference>
<dbReference type="SUPFAM" id="SSF82549">
    <property type="entry name" value="DAK1/DegV-like"/>
    <property type="match status" value="1"/>
</dbReference>
<proteinExistence type="predicted"/>
<dbReference type="Pfam" id="PF02733">
    <property type="entry name" value="Dak1"/>
    <property type="match status" value="1"/>
</dbReference>
<name>A0ABT7R3N2_9BACI</name>
<dbReference type="Gene3D" id="3.40.50.10440">
    <property type="entry name" value="Dihydroxyacetone kinase, domain 1"/>
    <property type="match status" value="1"/>
</dbReference>
<dbReference type="PANTHER" id="PTHR28629">
    <property type="entry name" value="TRIOKINASE/FMN CYCLASE"/>
    <property type="match status" value="1"/>
</dbReference>
<dbReference type="Proteomes" id="UP001224139">
    <property type="component" value="Unassembled WGS sequence"/>
</dbReference>
<feature type="domain" description="DhaK" evidence="2">
    <location>
        <begin position="11"/>
        <end position="336"/>
    </location>
</feature>
<evidence type="ECO:0000313" key="3">
    <source>
        <dbReference type="EMBL" id="MDM5437539.1"/>
    </source>
</evidence>
<comment type="caution">
    <text evidence="3">The sequence shown here is derived from an EMBL/GenBank/DDBJ whole genome shotgun (WGS) entry which is preliminary data.</text>
</comment>
<accession>A0ABT7R3N2</accession>
<organism evidence="3 4">
    <name type="scientific">Bacillus hominis</name>
    <dbReference type="NCBI Taxonomy" id="2817478"/>
    <lineage>
        <taxon>Bacteria</taxon>
        <taxon>Bacillati</taxon>
        <taxon>Bacillota</taxon>
        <taxon>Bacilli</taxon>
        <taxon>Bacillales</taxon>
        <taxon>Bacillaceae</taxon>
        <taxon>Bacillus</taxon>
        <taxon>Bacillus cereus group</taxon>
    </lineage>
</organism>
<dbReference type="InterPro" id="IPR050861">
    <property type="entry name" value="Dihydroxyacetone_Kinase"/>
</dbReference>
<dbReference type="PANTHER" id="PTHR28629:SF4">
    <property type="entry name" value="TRIOKINASE_FMN CYCLASE"/>
    <property type="match status" value="1"/>
</dbReference>
<dbReference type="InterPro" id="IPR012735">
    <property type="entry name" value="DhaK_1b"/>
</dbReference>
<dbReference type="NCBIfam" id="TIGR02362">
    <property type="entry name" value="dhaK1b"/>
    <property type="match status" value="1"/>
</dbReference>
<gene>
    <name evidence="3" type="primary">dhaQ</name>
    <name evidence="3" type="ORF">QUG02_05205</name>
</gene>
<evidence type="ECO:0000256" key="1">
    <source>
        <dbReference type="NCBIfam" id="TIGR02362"/>
    </source>
</evidence>
<dbReference type="EMBL" id="JAUCFG010000002">
    <property type="protein sequence ID" value="MDM5437539.1"/>
    <property type="molecule type" value="Genomic_DNA"/>
</dbReference>
<sequence length="336" mass="37134">MAKAMKKIMNDVQNIVQDMLHGFYFEHNDKVNYDETNNIIYVKNIEKMKQNVAIISGGGSGHEPADIGYVGKGMLTAAVNGSIFTPPTVEQIIAATRLMPKDKSILFIIKNFKDDVANFLAAKQIAKEEGRQIDHIIVNDDVSIEDDASFNKRRRGVAGTVFVQKILGAAALEGHSLEELTTLGHAVIKNLHTLGVALSPANDPVQGKASFTLNDDEVFYGVGIHGEKGYRKEALSSSEILAIELMNKLKSIYRWRKGDNFAILINGLGATPLMEQYIFANDIRRLCELEGLHVKFVKVGTLLTSLDMKGVSLSLLKVEDLDWVKWLKANDGTSSW</sequence>
<evidence type="ECO:0000313" key="4">
    <source>
        <dbReference type="Proteomes" id="UP001224139"/>
    </source>
</evidence>
<dbReference type="Gene3D" id="3.30.1180.20">
    <property type="entry name" value="Dihydroxyacetone kinase, domain 2"/>
    <property type="match status" value="1"/>
</dbReference>
<reference evidence="3 4" key="1">
    <citation type="submission" date="2023-06" db="EMBL/GenBank/DDBJ databases">
        <title>Comparative genomics of Bacillaceae isolates and their secondary metabolite potential.</title>
        <authorList>
            <person name="Song L."/>
            <person name="Nielsen L.J."/>
            <person name="Mohite O."/>
            <person name="Xu X."/>
            <person name="Weber T."/>
            <person name="Kovacs A.T."/>
        </authorList>
    </citation>
    <scope>NUCLEOTIDE SEQUENCE [LARGE SCALE GENOMIC DNA]</scope>
    <source>
        <strain evidence="3 4">DX2.1</strain>
    </source>
</reference>
<dbReference type="InterPro" id="IPR004006">
    <property type="entry name" value="DhaK_dom"/>
</dbReference>
<dbReference type="RefSeq" id="WP_289358313.1">
    <property type="nucleotide sequence ID" value="NZ_JAUCFG010000002.1"/>
</dbReference>
<keyword evidence="4" id="KW-1185">Reference proteome</keyword>
<evidence type="ECO:0000259" key="2">
    <source>
        <dbReference type="PROSITE" id="PS51481"/>
    </source>
</evidence>
<protein>
    <recommendedName>
        <fullName evidence="1">DhaKLM operon coactivator DhaQ</fullName>
    </recommendedName>
</protein>